<evidence type="ECO:0000256" key="7">
    <source>
        <dbReference type="ARBA" id="ARBA00038005"/>
    </source>
</evidence>
<gene>
    <name evidence="10" type="ORF">BN980_GECA11s00186g</name>
</gene>
<feature type="domain" description="Velvet" evidence="9">
    <location>
        <begin position="26"/>
        <end position="201"/>
    </location>
</feature>
<name>A0A0J9XCZ1_GEOCN</name>
<dbReference type="PROSITE" id="PS51821">
    <property type="entry name" value="VELVET"/>
    <property type="match status" value="1"/>
</dbReference>
<feature type="compositionally biased region" description="Polar residues" evidence="8">
    <location>
        <begin position="1"/>
        <end position="14"/>
    </location>
</feature>
<dbReference type="AlphaFoldDB" id="A0A0J9XCZ1"/>
<dbReference type="EMBL" id="CCBN010000011">
    <property type="protein sequence ID" value="CDO55372.1"/>
    <property type="molecule type" value="Genomic_DNA"/>
</dbReference>
<feature type="compositionally biased region" description="Polar residues" evidence="8">
    <location>
        <begin position="468"/>
        <end position="495"/>
    </location>
</feature>
<dbReference type="Gene3D" id="2.60.40.3960">
    <property type="entry name" value="Velvet domain"/>
    <property type="match status" value="1"/>
</dbReference>
<organism evidence="10 11">
    <name type="scientific">Geotrichum candidum</name>
    <name type="common">Oospora lactis</name>
    <name type="synonym">Dipodascus geotrichum</name>
    <dbReference type="NCBI Taxonomy" id="1173061"/>
    <lineage>
        <taxon>Eukaryota</taxon>
        <taxon>Fungi</taxon>
        <taxon>Dikarya</taxon>
        <taxon>Ascomycota</taxon>
        <taxon>Saccharomycotina</taxon>
        <taxon>Dipodascomycetes</taxon>
        <taxon>Dipodascales</taxon>
        <taxon>Dipodascaceae</taxon>
        <taxon>Geotrichum</taxon>
    </lineage>
</organism>
<feature type="compositionally biased region" description="Low complexity" evidence="8">
    <location>
        <begin position="435"/>
        <end position="444"/>
    </location>
</feature>
<dbReference type="InterPro" id="IPR037525">
    <property type="entry name" value="Velvet_dom"/>
</dbReference>
<comment type="subcellular location">
    <subcellularLocation>
        <location evidence="2">Cytoplasm</location>
    </subcellularLocation>
    <subcellularLocation>
        <location evidence="1">Nucleus</location>
    </subcellularLocation>
</comment>
<feature type="region of interest" description="Disordered" evidence="8">
    <location>
        <begin position="435"/>
        <end position="495"/>
    </location>
</feature>
<evidence type="ECO:0000256" key="3">
    <source>
        <dbReference type="ARBA" id="ARBA00022490"/>
    </source>
</evidence>
<dbReference type="GO" id="GO:0005634">
    <property type="term" value="C:nucleus"/>
    <property type="evidence" value="ECO:0007669"/>
    <property type="project" value="UniProtKB-SubCell"/>
</dbReference>
<comment type="caution">
    <text evidence="10">The sequence shown here is derived from an EMBL/GenBank/DDBJ whole genome shotgun (WGS) entry which is preliminary data.</text>
</comment>
<sequence length="495" mass="55208">MNTPSATTSPSYTHSDVPETPLIDDKPNYTFQFKIAQQPRQARATGWSSKADSRRPVDPPPVLSIKVKANDKEITHEIPSMFIVHTTLLSLEDDENPANSKGIPTPSRLSGTPVVSLTHIRQPPPGKFFFILNDLSIRQEGHYRLKFRVFEVPLSHSFVYLRGEVESDVITVYSPKKFPGLGISSNLIKDFALKGHKVRVRKEATHQKRRKKNISPVVAATINQSISNNSGTNQSEAESSQLLQSVPHLLPQRTEQSQKIHPTVIPPTHPVNPCLYLQNSTSTIPADDSISTHNSISSGGSIQATVGNNNLLPKSLSLQVKPEYISQTVDKQLSAPADTFLQPSKGVIQFMNIDKPSQQQVHYPFPQLQTPSAPMQQIPTTIRYTYPDQQQHYLSTELSQHPLHQSSQLQIIQQQPSSKLIPGYNIYPNFQPQHQIQQQLQPQQYYSNQTNPTPSYLPQQFIGASPQGFISSSSSLSPTNADSTNNIHTTEQQPY</sequence>
<feature type="compositionally biased region" description="Polar residues" evidence="8">
    <location>
        <begin position="445"/>
        <end position="458"/>
    </location>
</feature>
<dbReference type="InterPro" id="IPR038491">
    <property type="entry name" value="Velvet_dom_sf"/>
</dbReference>
<evidence type="ECO:0000256" key="6">
    <source>
        <dbReference type="ARBA" id="ARBA00023242"/>
    </source>
</evidence>
<comment type="similarity">
    <text evidence="7">Belongs to the velvet family. VeA subfamily.</text>
</comment>
<dbReference type="PANTHER" id="PTHR33572">
    <property type="entry name" value="SPORE DEVELOPMENT REGULATOR VOSA"/>
    <property type="match status" value="1"/>
</dbReference>
<evidence type="ECO:0000313" key="11">
    <source>
        <dbReference type="Proteomes" id="UP000242525"/>
    </source>
</evidence>
<dbReference type="Proteomes" id="UP000242525">
    <property type="component" value="Unassembled WGS sequence"/>
</dbReference>
<evidence type="ECO:0000313" key="10">
    <source>
        <dbReference type="EMBL" id="CDO55372.1"/>
    </source>
</evidence>
<evidence type="ECO:0000256" key="4">
    <source>
        <dbReference type="ARBA" id="ARBA00023015"/>
    </source>
</evidence>
<protein>
    <recommendedName>
        <fullName evidence="9">Velvet domain-containing protein</fullName>
    </recommendedName>
</protein>
<dbReference type="STRING" id="1173061.A0A0J9XCZ1"/>
<evidence type="ECO:0000256" key="2">
    <source>
        <dbReference type="ARBA" id="ARBA00004496"/>
    </source>
</evidence>
<keyword evidence="6" id="KW-0539">Nucleus</keyword>
<keyword evidence="5" id="KW-0804">Transcription</keyword>
<evidence type="ECO:0000259" key="9">
    <source>
        <dbReference type="PROSITE" id="PS51821"/>
    </source>
</evidence>
<dbReference type="OrthoDB" id="4095971at2759"/>
<evidence type="ECO:0000256" key="5">
    <source>
        <dbReference type="ARBA" id="ARBA00023163"/>
    </source>
</evidence>
<dbReference type="Pfam" id="PF11754">
    <property type="entry name" value="Velvet"/>
    <property type="match status" value="2"/>
</dbReference>
<proteinExistence type="inferred from homology"/>
<keyword evidence="3" id="KW-0963">Cytoplasm</keyword>
<dbReference type="GO" id="GO:0005737">
    <property type="term" value="C:cytoplasm"/>
    <property type="evidence" value="ECO:0007669"/>
    <property type="project" value="UniProtKB-SubCell"/>
</dbReference>
<accession>A0A0J9XCZ1</accession>
<dbReference type="PANTHER" id="PTHR33572:SF14">
    <property type="entry name" value="DEVELOPMENTAL AND SECONDARY METABOLISM REGULATOR VEA"/>
    <property type="match status" value="1"/>
</dbReference>
<evidence type="ECO:0000256" key="8">
    <source>
        <dbReference type="SAM" id="MobiDB-lite"/>
    </source>
</evidence>
<feature type="region of interest" description="Disordered" evidence="8">
    <location>
        <begin position="1"/>
        <end position="63"/>
    </location>
</feature>
<keyword evidence="11" id="KW-1185">Reference proteome</keyword>
<dbReference type="InterPro" id="IPR021740">
    <property type="entry name" value="Velvet"/>
</dbReference>
<evidence type="ECO:0000256" key="1">
    <source>
        <dbReference type="ARBA" id="ARBA00004123"/>
    </source>
</evidence>
<keyword evidence="4" id="KW-0805">Transcription regulation</keyword>
<reference evidence="10" key="1">
    <citation type="submission" date="2014-03" db="EMBL/GenBank/DDBJ databases">
        <authorList>
            <person name="Casaregola S."/>
        </authorList>
    </citation>
    <scope>NUCLEOTIDE SEQUENCE [LARGE SCALE GENOMIC DNA]</scope>
    <source>
        <strain evidence="10">CLIB 918</strain>
    </source>
</reference>